<evidence type="ECO:0000256" key="1">
    <source>
        <dbReference type="SAM" id="MobiDB-lite"/>
    </source>
</evidence>
<comment type="caution">
    <text evidence="2">The sequence shown here is derived from an EMBL/GenBank/DDBJ whole genome shotgun (WGS) entry which is preliminary data.</text>
</comment>
<evidence type="ECO:0000313" key="2">
    <source>
        <dbReference type="EMBL" id="KAK6953695.1"/>
    </source>
</evidence>
<name>A0AAX6MM25_9PEZI</name>
<sequence length="218" mass="25470">MPRRITPKGPDATQDPAKEPSPAFSKYQELVPELKLKIWRHAQLSPGVHFLSISCRTRLIDGHIAHVLHINPWADSSTDRSTWRIRKNVAKVDKYSWDVTERLLKVASTMRLWDFPRSRNPDAFVNPAQDLECTNKYVQLPDIARRDKLDSFTDRDFTYYEVQEKDTSCLVIHEKLWKVFNDLKDLWTLAKNKVPPPYKIREPKLKVLVYAESKKNSA</sequence>
<dbReference type="AlphaFoldDB" id="A0AAX6MM25"/>
<keyword evidence="3" id="KW-1185">Reference proteome</keyword>
<dbReference type="Proteomes" id="UP001369815">
    <property type="component" value="Unassembled WGS sequence"/>
</dbReference>
<reference evidence="2 3" key="1">
    <citation type="journal article" date="2024" name="Front Chem Biol">
        <title>Unveiling the potential of Daldinia eschscholtzii MFLUCC 19-0629 through bioactivity and bioinformatics studies for enhanced sustainable agriculture production.</title>
        <authorList>
            <person name="Brooks S."/>
            <person name="Weaver J.A."/>
            <person name="Klomchit A."/>
            <person name="Alharthi S.A."/>
            <person name="Onlamun T."/>
            <person name="Nurani R."/>
            <person name="Vong T.K."/>
            <person name="Alberti F."/>
            <person name="Greco C."/>
        </authorList>
    </citation>
    <scope>NUCLEOTIDE SEQUENCE [LARGE SCALE GENOMIC DNA]</scope>
    <source>
        <strain evidence="2">MFLUCC 19-0629</strain>
    </source>
</reference>
<protein>
    <submittedName>
        <fullName evidence="2">Uncharacterized protein</fullName>
    </submittedName>
</protein>
<dbReference type="EMBL" id="JBANMG010000005">
    <property type="protein sequence ID" value="KAK6953695.1"/>
    <property type="molecule type" value="Genomic_DNA"/>
</dbReference>
<accession>A0AAX6MM25</accession>
<feature type="region of interest" description="Disordered" evidence="1">
    <location>
        <begin position="1"/>
        <end position="24"/>
    </location>
</feature>
<gene>
    <name evidence="2" type="ORF">Daesc_006000</name>
</gene>
<evidence type="ECO:0000313" key="3">
    <source>
        <dbReference type="Proteomes" id="UP001369815"/>
    </source>
</evidence>
<proteinExistence type="predicted"/>
<organism evidence="2 3">
    <name type="scientific">Daldinia eschscholtzii</name>
    <dbReference type="NCBI Taxonomy" id="292717"/>
    <lineage>
        <taxon>Eukaryota</taxon>
        <taxon>Fungi</taxon>
        <taxon>Dikarya</taxon>
        <taxon>Ascomycota</taxon>
        <taxon>Pezizomycotina</taxon>
        <taxon>Sordariomycetes</taxon>
        <taxon>Xylariomycetidae</taxon>
        <taxon>Xylariales</taxon>
        <taxon>Hypoxylaceae</taxon>
        <taxon>Daldinia</taxon>
    </lineage>
</organism>